<dbReference type="Proteomes" id="UP001470230">
    <property type="component" value="Unassembled WGS sequence"/>
</dbReference>
<comment type="caution">
    <text evidence="2">The sequence shown here is derived from an EMBL/GenBank/DDBJ whole genome shotgun (WGS) entry which is preliminary data.</text>
</comment>
<sequence>MIEFAHEELDAFDTKQIMVILLKAQGLTYEEIIQQIPQLKFPKTLHTMLMWTLIGRKFISGKTTGCPLLVGDVQVRMLKKELEERADMNHAITIFEAVTVLEKINGDYLSKNYQIAKSLNLRKIEIEIQNSEDFEIERY</sequence>
<keyword evidence="3" id="KW-1185">Reference proteome</keyword>
<dbReference type="EMBL" id="JAPFFF010000404">
    <property type="protein sequence ID" value="KAK8834460.1"/>
    <property type="molecule type" value="Genomic_DNA"/>
</dbReference>
<evidence type="ECO:0000313" key="2">
    <source>
        <dbReference type="EMBL" id="KAK8871116.1"/>
    </source>
</evidence>
<evidence type="ECO:0000313" key="3">
    <source>
        <dbReference type="Proteomes" id="UP001470230"/>
    </source>
</evidence>
<organism evidence="2 3">
    <name type="scientific">Tritrichomonas musculus</name>
    <dbReference type="NCBI Taxonomy" id="1915356"/>
    <lineage>
        <taxon>Eukaryota</taxon>
        <taxon>Metamonada</taxon>
        <taxon>Parabasalia</taxon>
        <taxon>Tritrichomonadida</taxon>
        <taxon>Tritrichomonadidae</taxon>
        <taxon>Tritrichomonas</taxon>
    </lineage>
</organism>
<proteinExistence type="predicted"/>
<accession>A0ABR2J017</accession>
<protein>
    <submittedName>
        <fullName evidence="2">Uncharacterized protein</fullName>
    </submittedName>
</protein>
<evidence type="ECO:0000313" key="1">
    <source>
        <dbReference type="EMBL" id="KAK8834460.1"/>
    </source>
</evidence>
<reference evidence="2 3" key="1">
    <citation type="submission" date="2024-04" db="EMBL/GenBank/DDBJ databases">
        <title>Tritrichomonas musculus Genome.</title>
        <authorList>
            <person name="Alves-Ferreira E."/>
            <person name="Grigg M."/>
            <person name="Lorenzi H."/>
            <person name="Galac M."/>
        </authorList>
    </citation>
    <scope>NUCLEOTIDE SEQUENCE [LARGE SCALE GENOMIC DNA]</scope>
    <source>
        <strain evidence="2 3">EAF2021</strain>
    </source>
</reference>
<name>A0ABR2J017_9EUKA</name>
<gene>
    <name evidence="2" type="ORF">M9Y10_009029</name>
    <name evidence="1" type="ORF">M9Y10_030580</name>
</gene>
<dbReference type="EMBL" id="JAPFFF010000014">
    <property type="protein sequence ID" value="KAK8871116.1"/>
    <property type="molecule type" value="Genomic_DNA"/>
</dbReference>